<keyword evidence="2" id="KW-1185">Reference proteome</keyword>
<accession>A0ABM5P0J5</accession>
<evidence type="ECO:0000313" key="2">
    <source>
        <dbReference type="Proteomes" id="UP000018745"/>
    </source>
</evidence>
<dbReference type="Proteomes" id="UP000018745">
    <property type="component" value="Chromosome"/>
</dbReference>
<reference evidence="1 2" key="1">
    <citation type="journal article" date="2014" name="Genome Announc.">
        <title>Complete Genome Sequence of Mycoplasma ovis Strain Michigan, a Hemoplasma of Sheep with Two Distinct 16S rRNA Genes.</title>
        <authorList>
            <person name="Deshuillers P.L."/>
            <person name="Santos A.P."/>
            <person name="do Nascimento N.C."/>
            <person name="Hampel J.A."/>
            <person name="Bergin I.L."/>
            <person name="Dyson M.C."/>
            <person name="Messick J.B."/>
        </authorList>
    </citation>
    <scope>NUCLEOTIDE SEQUENCE [LARGE SCALE GENOMIC DNA]</scope>
    <source>
        <strain evidence="1 2">Michigan</strain>
    </source>
</reference>
<dbReference type="RefSeq" id="WP_024071179.1">
    <property type="nucleotide sequence ID" value="NC_023062.1"/>
</dbReference>
<proteinExistence type="predicted"/>
<evidence type="ECO:0000313" key="1">
    <source>
        <dbReference type="EMBL" id="AHC39938.1"/>
    </source>
</evidence>
<gene>
    <name evidence="1" type="ORF">OVS_01980</name>
</gene>
<protein>
    <submittedName>
        <fullName evidence="1">Uncharacterized protein</fullName>
    </submittedName>
</protein>
<sequence>MLLKKLLLELGTLAGLVGGVAGGLASSSQKSIEFNDVDETTFLSENSSTLVQNQKVNTDLKKRNSLISHLNYNVLNYWRWQSEGVGANFLFINGWEKAGKPIEINSETHSQKKRELWGGRLITFSNYDGGWFGPRDLTKMWKDLEKSKEITKGKSYWTMIQESKNYLKQKDWEELTRFWSDRSKELEEDIFGLWKGRDYWAKQFGVKQGGKVDLEFRLTNLSKFLEASEDDLRTQGWKYGELVSNSLLDGIRYFGDLEGTVFNYLRKIAWPNDENTKKLKERNVAKVIEKLIHGEEMGFNCNRDDDNEIKKKYFEECEKGAKEKLGKFEVVSVLKATNYSSGYRVPLKGKKAPWKEHPSLTADEKKLINFDKIEDSTLIFEKCEESGWILFLDANKQIRQEACERLLNPWFGDSVPDKRLCLFKSLENDYLLRLINYVKVVTIPTWHHKNTFWTKCSNFGI</sequence>
<organism evidence="1 2">
    <name type="scientific">Mycoplasma ovis str. Michigan</name>
    <dbReference type="NCBI Taxonomy" id="1415773"/>
    <lineage>
        <taxon>Bacteria</taxon>
        <taxon>Bacillati</taxon>
        <taxon>Mycoplasmatota</taxon>
        <taxon>Mollicutes</taxon>
        <taxon>Mycoplasmataceae</taxon>
        <taxon>Mycoplasma</taxon>
    </lineage>
</organism>
<dbReference type="EMBL" id="CP006935">
    <property type="protein sequence ID" value="AHC39938.1"/>
    <property type="molecule type" value="Genomic_DNA"/>
</dbReference>
<name>A0ABM5P0J5_9MOLU</name>